<dbReference type="PANTHER" id="PTHR46360">
    <property type="entry name" value="DISKS LARGE HOMOLOG 5"/>
    <property type="match status" value="1"/>
</dbReference>
<accession>A0A1Y3AVV0</accession>
<proteinExistence type="predicted"/>
<organism evidence="3 4">
    <name type="scientific">Euroglyphus maynei</name>
    <name type="common">Mayne's house dust mite</name>
    <dbReference type="NCBI Taxonomy" id="6958"/>
    <lineage>
        <taxon>Eukaryota</taxon>
        <taxon>Metazoa</taxon>
        <taxon>Ecdysozoa</taxon>
        <taxon>Arthropoda</taxon>
        <taxon>Chelicerata</taxon>
        <taxon>Arachnida</taxon>
        <taxon>Acari</taxon>
        <taxon>Acariformes</taxon>
        <taxon>Sarcoptiformes</taxon>
        <taxon>Astigmata</taxon>
        <taxon>Psoroptidia</taxon>
        <taxon>Analgoidea</taxon>
        <taxon>Pyroglyphidae</taxon>
        <taxon>Pyroglyphinae</taxon>
        <taxon>Euroglyphus</taxon>
    </lineage>
</organism>
<evidence type="ECO:0000313" key="3">
    <source>
        <dbReference type="EMBL" id="OTF71928.1"/>
    </source>
</evidence>
<sequence length="360" mass="41313">MANLVNNNACETEFLREQVKTLQLELLRVGQEIDTWKSRRDCAINERDKIVLERESVRALCDKLRRERDRKISDLADALRELYESRRQKNEATKELELLKEKFDSAMKANKMANHSNSNDKQQSTTNKPSITCTSQDSAIDVDDAQAAIVAATINQQSIVQNEQPEIFDIVVKRDNHHTDWGFEFDLHESINDNSQQSNVIIVSKISTAKNGVYCTLRMMDQLIRINDLRLNNELCSLSNTVTQLINVRSLINDELRLNIRICRRRHPHRYLNGNRSRIVQSNNTSKCSLQTVTLPILTNNNNNNDYPNQSTDIDSTVAIRRMFGFAGDIVLIVDHLTQHNNNNSNNNILNVNDRIVSVN</sequence>
<dbReference type="InterPro" id="IPR053004">
    <property type="entry name" value="MAGUK_Signaling_Regulators"/>
</dbReference>
<dbReference type="Proteomes" id="UP000194236">
    <property type="component" value="Unassembled WGS sequence"/>
</dbReference>
<evidence type="ECO:0008006" key="5">
    <source>
        <dbReference type="Google" id="ProtNLM"/>
    </source>
</evidence>
<dbReference type="EMBL" id="MUJZ01058645">
    <property type="protein sequence ID" value="OTF71928.1"/>
    <property type="molecule type" value="Genomic_DNA"/>
</dbReference>
<feature type="coiled-coil region" evidence="1">
    <location>
        <begin position="61"/>
        <end position="109"/>
    </location>
</feature>
<evidence type="ECO:0000256" key="2">
    <source>
        <dbReference type="SAM" id="MobiDB-lite"/>
    </source>
</evidence>
<feature type="region of interest" description="Disordered" evidence="2">
    <location>
        <begin position="113"/>
        <end position="132"/>
    </location>
</feature>
<dbReference type="AlphaFoldDB" id="A0A1Y3AVV0"/>
<protein>
    <recommendedName>
        <fullName evidence="5">PDZ domain-containing protein</fullName>
    </recommendedName>
</protein>
<evidence type="ECO:0000256" key="1">
    <source>
        <dbReference type="SAM" id="Coils"/>
    </source>
</evidence>
<dbReference type="OrthoDB" id="10067129at2759"/>
<evidence type="ECO:0000313" key="4">
    <source>
        <dbReference type="Proteomes" id="UP000194236"/>
    </source>
</evidence>
<keyword evidence="1" id="KW-0175">Coiled coil</keyword>
<dbReference type="GO" id="GO:0005886">
    <property type="term" value="C:plasma membrane"/>
    <property type="evidence" value="ECO:0007669"/>
    <property type="project" value="TreeGrafter"/>
</dbReference>
<dbReference type="PANTHER" id="PTHR46360:SF1">
    <property type="entry name" value="DISKS LARGE HOMOLOG 5"/>
    <property type="match status" value="1"/>
</dbReference>
<reference evidence="3 4" key="1">
    <citation type="submission" date="2017-03" db="EMBL/GenBank/DDBJ databases">
        <title>Genome Survey of Euroglyphus maynei.</title>
        <authorList>
            <person name="Arlian L.G."/>
            <person name="Morgan M.S."/>
            <person name="Rider S.D."/>
        </authorList>
    </citation>
    <scope>NUCLEOTIDE SEQUENCE [LARGE SCALE GENOMIC DNA]</scope>
    <source>
        <strain evidence="3">Arlian Lab</strain>
        <tissue evidence="3">Whole body</tissue>
    </source>
</reference>
<feature type="non-terminal residue" evidence="3">
    <location>
        <position position="360"/>
    </location>
</feature>
<comment type="caution">
    <text evidence="3">The sequence shown here is derived from an EMBL/GenBank/DDBJ whole genome shotgun (WGS) entry which is preliminary data.</text>
</comment>
<name>A0A1Y3AVV0_EURMA</name>
<keyword evidence="4" id="KW-1185">Reference proteome</keyword>
<gene>
    <name evidence="3" type="ORF">BLA29_006377</name>
</gene>
<dbReference type="GO" id="GO:0035331">
    <property type="term" value="P:negative regulation of hippo signaling"/>
    <property type="evidence" value="ECO:0007669"/>
    <property type="project" value="TreeGrafter"/>
</dbReference>